<organism evidence="1 2">
    <name type="scientific">Mucuna pruriens</name>
    <name type="common">Velvet bean</name>
    <name type="synonym">Dolichos pruriens</name>
    <dbReference type="NCBI Taxonomy" id="157652"/>
    <lineage>
        <taxon>Eukaryota</taxon>
        <taxon>Viridiplantae</taxon>
        <taxon>Streptophyta</taxon>
        <taxon>Embryophyta</taxon>
        <taxon>Tracheophyta</taxon>
        <taxon>Spermatophyta</taxon>
        <taxon>Magnoliopsida</taxon>
        <taxon>eudicotyledons</taxon>
        <taxon>Gunneridae</taxon>
        <taxon>Pentapetalae</taxon>
        <taxon>rosids</taxon>
        <taxon>fabids</taxon>
        <taxon>Fabales</taxon>
        <taxon>Fabaceae</taxon>
        <taxon>Papilionoideae</taxon>
        <taxon>50 kb inversion clade</taxon>
        <taxon>NPAAA clade</taxon>
        <taxon>indigoferoid/millettioid clade</taxon>
        <taxon>Phaseoleae</taxon>
        <taxon>Mucuna</taxon>
    </lineage>
</organism>
<dbReference type="AlphaFoldDB" id="A0A371GQC5"/>
<proteinExistence type="predicted"/>
<dbReference type="PANTHER" id="PTHR32108:SF9">
    <property type="entry name" value="REVERSE TRANSCRIPTASE RNASE H-LIKE DOMAIN-CONTAINING PROTEIN"/>
    <property type="match status" value="1"/>
</dbReference>
<dbReference type="EMBL" id="QJKJ01004801">
    <property type="protein sequence ID" value="RDX92714.1"/>
    <property type="molecule type" value="Genomic_DNA"/>
</dbReference>
<comment type="caution">
    <text evidence="1">The sequence shown here is derived from an EMBL/GenBank/DDBJ whole genome shotgun (WGS) entry which is preliminary data.</text>
</comment>
<protein>
    <submittedName>
        <fullName evidence="1">Uncharacterized protein</fullName>
    </submittedName>
</protein>
<accession>A0A371GQC5</accession>
<dbReference type="PANTHER" id="PTHR32108">
    <property type="entry name" value="DNA-DIRECTED RNA POLYMERASE SUBUNIT ALPHA"/>
    <property type="match status" value="1"/>
</dbReference>
<name>A0A371GQC5_MUCPR</name>
<evidence type="ECO:0000313" key="2">
    <source>
        <dbReference type="Proteomes" id="UP000257109"/>
    </source>
</evidence>
<dbReference type="OrthoDB" id="1743010at2759"/>
<gene>
    <name evidence="1" type="ORF">CR513_25104</name>
</gene>
<reference evidence="1" key="1">
    <citation type="submission" date="2018-05" db="EMBL/GenBank/DDBJ databases">
        <title>Draft genome of Mucuna pruriens seed.</title>
        <authorList>
            <person name="Nnadi N.E."/>
            <person name="Vos R."/>
            <person name="Hasami M.H."/>
            <person name="Devisetty U.K."/>
            <person name="Aguiy J.C."/>
        </authorList>
    </citation>
    <scope>NUCLEOTIDE SEQUENCE [LARGE SCALE GENOMIC DNA]</scope>
    <source>
        <strain evidence="1">JCA_2017</strain>
    </source>
</reference>
<keyword evidence="2" id="KW-1185">Reference proteome</keyword>
<sequence>MVSTFIDTLPSPFYEIVVGSVSANFADLVIIGERIEIGLKRGKFASNARQVSFARKATQEKKKGDANAVIANTMARYGQGKPMHIQVKERPGTIPTAPLYLPTNTAKANTYTSTKPVNRRNTIRTLDPVPVPYTELLKTLLERKLITIVPLKLAEPPYSKSYDRNSRCEYHGGVVGHSTDKC</sequence>
<dbReference type="Proteomes" id="UP000257109">
    <property type="component" value="Unassembled WGS sequence"/>
</dbReference>
<feature type="non-terminal residue" evidence="1">
    <location>
        <position position="1"/>
    </location>
</feature>
<evidence type="ECO:0000313" key="1">
    <source>
        <dbReference type="EMBL" id="RDX92714.1"/>
    </source>
</evidence>